<organism evidence="1 2">
    <name type="scientific">Brassica cretica</name>
    <name type="common">Mustard</name>
    <dbReference type="NCBI Taxonomy" id="69181"/>
    <lineage>
        <taxon>Eukaryota</taxon>
        <taxon>Viridiplantae</taxon>
        <taxon>Streptophyta</taxon>
        <taxon>Embryophyta</taxon>
        <taxon>Tracheophyta</taxon>
        <taxon>Spermatophyta</taxon>
        <taxon>Magnoliopsida</taxon>
        <taxon>eudicotyledons</taxon>
        <taxon>Gunneridae</taxon>
        <taxon>Pentapetalae</taxon>
        <taxon>rosids</taxon>
        <taxon>malvids</taxon>
        <taxon>Brassicales</taxon>
        <taxon>Brassicaceae</taxon>
        <taxon>Brassiceae</taxon>
        <taxon>Brassica</taxon>
    </lineage>
</organism>
<sequence length="239" mass="27134">MRSPKPYAWIIYVSWMDHRLQWHSLVDVDGGGTAVDDGEHASIFLVSELWNTLQGSNSDDKGASSLARCIPSSTRRNKEKSLLFSDHTRLKRTIRKERCAASIDNNSTPSTDTCELPPIDTSTRTMIDINPQTNMVATLVLIQDENGNLHDPDDHLRYEVGHSHRGDEENVNFITGTGFQNQKYENQSGNRNFYGNKEISNYNHSSEYHKFYSNNNINNTAYESSSYHNPPPQTHEGNI</sequence>
<evidence type="ECO:0000313" key="1">
    <source>
        <dbReference type="EMBL" id="KAF3582291.1"/>
    </source>
</evidence>
<reference evidence="1 2" key="1">
    <citation type="journal article" date="2020" name="BMC Genomics">
        <title>Intraspecific diversification of the crop wild relative Brassica cretica Lam. using demographic model selection.</title>
        <authorList>
            <person name="Kioukis A."/>
            <person name="Michalopoulou V.A."/>
            <person name="Briers L."/>
            <person name="Pirintsos S."/>
            <person name="Studholme D.J."/>
            <person name="Pavlidis P."/>
            <person name="Sarris P.F."/>
        </authorList>
    </citation>
    <scope>NUCLEOTIDE SEQUENCE [LARGE SCALE GENOMIC DNA]</scope>
    <source>
        <strain evidence="2">cv. PFS-1207/04</strain>
    </source>
</reference>
<name>A0ABQ7DXN5_BRACR</name>
<gene>
    <name evidence="1" type="ORF">DY000_02031156</name>
</gene>
<keyword evidence="2" id="KW-1185">Reference proteome</keyword>
<protein>
    <submittedName>
        <fullName evidence="1">Uncharacterized protein</fullName>
    </submittedName>
</protein>
<proteinExistence type="predicted"/>
<accession>A0ABQ7DXN5</accession>
<dbReference type="EMBL" id="QGKV02000649">
    <property type="protein sequence ID" value="KAF3582291.1"/>
    <property type="molecule type" value="Genomic_DNA"/>
</dbReference>
<comment type="caution">
    <text evidence="1">The sequence shown here is derived from an EMBL/GenBank/DDBJ whole genome shotgun (WGS) entry which is preliminary data.</text>
</comment>
<dbReference type="Proteomes" id="UP000266723">
    <property type="component" value="Unassembled WGS sequence"/>
</dbReference>
<evidence type="ECO:0000313" key="2">
    <source>
        <dbReference type="Proteomes" id="UP000266723"/>
    </source>
</evidence>